<proteinExistence type="predicted"/>
<organism evidence="6">
    <name type="scientific">Oscillatoriales cyanobacterium SpSt-418</name>
    <dbReference type="NCBI Taxonomy" id="2282169"/>
    <lineage>
        <taxon>Bacteria</taxon>
        <taxon>Bacillati</taxon>
        <taxon>Cyanobacteriota</taxon>
        <taxon>Cyanophyceae</taxon>
        <taxon>Oscillatoriophycideae</taxon>
        <taxon>Oscillatoriales</taxon>
    </lineage>
</organism>
<dbReference type="PANTHER" id="PTHR42872:SF3">
    <property type="entry name" value="PROTEIN-GLUTAMATE METHYLESTERASE_PROTEIN-GLUTAMINE GLUTAMINASE 1"/>
    <property type="match status" value="1"/>
</dbReference>
<feature type="active site" evidence="4">
    <location>
        <position position="130"/>
    </location>
</feature>
<evidence type="ECO:0000256" key="3">
    <source>
        <dbReference type="ARBA" id="ARBA00048267"/>
    </source>
</evidence>
<dbReference type="GO" id="GO:0000156">
    <property type="term" value="F:phosphorelay response regulator activity"/>
    <property type="evidence" value="ECO:0007669"/>
    <property type="project" value="InterPro"/>
</dbReference>
<dbReference type="CDD" id="cd16433">
    <property type="entry name" value="CheB"/>
    <property type="match status" value="1"/>
</dbReference>
<accession>A0A7C3KF68</accession>
<feature type="active site" evidence="4">
    <location>
        <position position="38"/>
    </location>
</feature>
<dbReference type="PROSITE" id="PS50122">
    <property type="entry name" value="CHEB"/>
    <property type="match status" value="1"/>
</dbReference>
<dbReference type="EC" id="3.1.1.61" evidence="2"/>
<dbReference type="InterPro" id="IPR035909">
    <property type="entry name" value="CheB_C"/>
</dbReference>
<protein>
    <recommendedName>
        <fullName evidence="2">protein-glutamate methylesterase</fullName>
        <ecNumber evidence="2">3.1.1.61</ecNumber>
    </recommendedName>
</protein>
<evidence type="ECO:0000256" key="4">
    <source>
        <dbReference type="PROSITE-ProRule" id="PRU00050"/>
    </source>
</evidence>
<gene>
    <name evidence="6" type="ORF">ENR64_14260</name>
</gene>
<evidence type="ECO:0000256" key="2">
    <source>
        <dbReference type="ARBA" id="ARBA00039140"/>
    </source>
</evidence>
<keyword evidence="1 4" id="KW-0378">Hydrolase</keyword>
<dbReference type="EMBL" id="DSRU01000213">
    <property type="protein sequence ID" value="HFM98890.1"/>
    <property type="molecule type" value="Genomic_DNA"/>
</dbReference>
<dbReference type="GO" id="GO:0006935">
    <property type="term" value="P:chemotaxis"/>
    <property type="evidence" value="ECO:0007669"/>
    <property type="project" value="UniProtKB-UniRule"/>
</dbReference>
<keyword evidence="4" id="KW-0145">Chemotaxis</keyword>
<dbReference type="Pfam" id="PF01339">
    <property type="entry name" value="CheB_methylest"/>
    <property type="match status" value="1"/>
</dbReference>
<dbReference type="SUPFAM" id="SSF52738">
    <property type="entry name" value="Methylesterase CheB, C-terminal domain"/>
    <property type="match status" value="1"/>
</dbReference>
<sequence>MAYELIAIGTSLGGLSALKTLLGYLPKEFPAALAVVQHRHRESDEVLSSFLQQFTLLPVHEVEDKEQIQPGNVYFAPADYHLLVESGYFSLSIDEPVSYARPSIDVLFESTADAYAERAIGVLLTGANQDGVQGLSILKARGGMTIVQDPDTAESPTLPNAAIANVAVDLILPLSQIAPQLIQLCTSAGGYSCKPSLQ</sequence>
<evidence type="ECO:0000256" key="1">
    <source>
        <dbReference type="ARBA" id="ARBA00022801"/>
    </source>
</evidence>
<dbReference type="InterPro" id="IPR000673">
    <property type="entry name" value="Sig_transdc_resp-reg_Me-estase"/>
</dbReference>
<dbReference type="GO" id="GO:0005737">
    <property type="term" value="C:cytoplasm"/>
    <property type="evidence" value="ECO:0007669"/>
    <property type="project" value="InterPro"/>
</dbReference>
<dbReference type="AlphaFoldDB" id="A0A7C3KF68"/>
<comment type="caution">
    <text evidence="6">The sequence shown here is derived from an EMBL/GenBank/DDBJ whole genome shotgun (WGS) entry which is preliminary data.</text>
</comment>
<feature type="domain" description="CheB-type methylesterase" evidence="5">
    <location>
        <begin position="1"/>
        <end position="188"/>
    </location>
</feature>
<comment type="catalytic activity">
    <reaction evidence="3">
        <text>[protein]-L-glutamate 5-O-methyl ester + H2O = L-glutamyl-[protein] + methanol + H(+)</text>
        <dbReference type="Rhea" id="RHEA:23236"/>
        <dbReference type="Rhea" id="RHEA-COMP:10208"/>
        <dbReference type="Rhea" id="RHEA-COMP:10311"/>
        <dbReference type="ChEBI" id="CHEBI:15377"/>
        <dbReference type="ChEBI" id="CHEBI:15378"/>
        <dbReference type="ChEBI" id="CHEBI:17790"/>
        <dbReference type="ChEBI" id="CHEBI:29973"/>
        <dbReference type="ChEBI" id="CHEBI:82795"/>
        <dbReference type="EC" id="3.1.1.61"/>
    </reaction>
</comment>
<dbReference type="Gene3D" id="3.40.50.180">
    <property type="entry name" value="Methylesterase CheB, C-terminal domain"/>
    <property type="match status" value="1"/>
</dbReference>
<reference evidence="6" key="1">
    <citation type="journal article" date="2020" name="mSystems">
        <title>Genome- and Community-Level Interaction Insights into Carbon Utilization and Element Cycling Functions of Hydrothermarchaeota in Hydrothermal Sediment.</title>
        <authorList>
            <person name="Zhou Z."/>
            <person name="Liu Y."/>
            <person name="Xu W."/>
            <person name="Pan J."/>
            <person name="Luo Z.H."/>
            <person name="Li M."/>
        </authorList>
    </citation>
    <scope>NUCLEOTIDE SEQUENCE [LARGE SCALE GENOMIC DNA]</scope>
    <source>
        <strain evidence="6">SpSt-418</strain>
    </source>
</reference>
<dbReference type="PANTHER" id="PTHR42872">
    <property type="entry name" value="PROTEIN-GLUTAMATE METHYLESTERASE/PROTEIN-GLUTAMINE GLUTAMINASE"/>
    <property type="match status" value="1"/>
</dbReference>
<name>A0A7C3KF68_9CYAN</name>
<dbReference type="GO" id="GO:0008984">
    <property type="term" value="F:protein-glutamate methylesterase activity"/>
    <property type="evidence" value="ECO:0007669"/>
    <property type="project" value="UniProtKB-EC"/>
</dbReference>
<evidence type="ECO:0000259" key="5">
    <source>
        <dbReference type="PROSITE" id="PS50122"/>
    </source>
</evidence>
<evidence type="ECO:0000313" key="6">
    <source>
        <dbReference type="EMBL" id="HFM98890.1"/>
    </source>
</evidence>
<feature type="active site" evidence="4">
    <location>
        <position position="11"/>
    </location>
</feature>